<organism evidence="2 3">
    <name type="scientific">Coprinellus micaceus</name>
    <name type="common">Glistening ink-cap mushroom</name>
    <name type="synonym">Coprinus micaceus</name>
    <dbReference type="NCBI Taxonomy" id="71717"/>
    <lineage>
        <taxon>Eukaryota</taxon>
        <taxon>Fungi</taxon>
        <taxon>Dikarya</taxon>
        <taxon>Basidiomycota</taxon>
        <taxon>Agaricomycotina</taxon>
        <taxon>Agaricomycetes</taxon>
        <taxon>Agaricomycetidae</taxon>
        <taxon>Agaricales</taxon>
        <taxon>Agaricineae</taxon>
        <taxon>Psathyrellaceae</taxon>
        <taxon>Coprinellus</taxon>
    </lineage>
</organism>
<dbReference type="Proteomes" id="UP000298030">
    <property type="component" value="Unassembled WGS sequence"/>
</dbReference>
<accession>A0A4Y7TWS5</accession>
<dbReference type="EMBL" id="QPFP01000002">
    <property type="protein sequence ID" value="TEB38607.1"/>
    <property type="molecule type" value="Genomic_DNA"/>
</dbReference>
<name>A0A4Y7TWS5_COPMI</name>
<feature type="region of interest" description="Disordered" evidence="1">
    <location>
        <begin position="182"/>
        <end position="225"/>
    </location>
</feature>
<keyword evidence="3" id="KW-1185">Reference proteome</keyword>
<feature type="compositionally biased region" description="Acidic residues" evidence="1">
    <location>
        <begin position="197"/>
        <end position="212"/>
    </location>
</feature>
<evidence type="ECO:0000313" key="2">
    <source>
        <dbReference type="EMBL" id="TEB38607.1"/>
    </source>
</evidence>
<protein>
    <submittedName>
        <fullName evidence="2">Uncharacterized protein</fullName>
    </submittedName>
</protein>
<evidence type="ECO:0000313" key="3">
    <source>
        <dbReference type="Proteomes" id="UP000298030"/>
    </source>
</evidence>
<feature type="compositionally biased region" description="Basic and acidic residues" evidence="1">
    <location>
        <begin position="213"/>
        <end position="225"/>
    </location>
</feature>
<gene>
    <name evidence="2" type="ORF">FA13DRAFT_1724525</name>
</gene>
<sequence length="311" mass="35320">MFLVSCLVAINFKFWAWVLKLLGHEIRIRSVTILPLTLRNITYNYRSSTLSLDAHIGSLKIAFHLPTPCAPKLVSVYVEDASYTKADRHAFKSDETSVVVWLLPAFFRRTSSSFVTVKMRGVVIDNVNAEEEAWWAKGIRDNITETVMVGETIRLHDLKTKLWLYEPISPSTWAAKVDVNGETVGEGDDSEHTAEGMEGDEVGEESEDVLDDSAEKARETQEEDEREARARIYASQWILRNDRNQRVYSFGSLNVELRRPWGTLPYPDRVGVEHKVQVPQGSLVLKATDLTWTKLPRAKVDEAYFKSSAPM</sequence>
<comment type="caution">
    <text evidence="2">The sequence shown here is derived from an EMBL/GenBank/DDBJ whole genome shotgun (WGS) entry which is preliminary data.</text>
</comment>
<dbReference type="AlphaFoldDB" id="A0A4Y7TWS5"/>
<reference evidence="2 3" key="1">
    <citation type="journal article" date="2019" name="Nat. Ecol. Evol.">
        <title>Megaphylogeny resolves global patterns of mushroom evolution.</title>
        <authorList>
            <person name="Varga T."/>
            <person name="Krizsan K."/>
            <person name="Foldi C."/>
            <person name="Dima B."/>
            <person name="Sanchez-Garcia M."/>
            <person name="Sanchez-Ramirez S."/>
            <person name="Szollosi G.J."/>
            <person name="Szarkandi J.G."/>
            <person name="Papp V."/>
            <person name="Albert L."/>
            <person name="Andreopoulos W."/>
            <person name="Angelini C."/>
            <person name="Antonin V."/>
            <person name="Barry K.W."/>
            <person name="Bougher N.L."/>
            <person name="Buchanan P."/>
            <person name="Buyck B."/>
            <person name="Bense V."/>
            <person name="Catcheside P."/>
            <person name="Chovatia M."/>
            <person name="Cooper J."/>
            <person name="Damon W."/>
            <person name="Desjardin D."/>
            <person name="Finy P."/>
            <person name="Geml J."/>
            <person name="Haridas S."/>
            <person name="Hughes K."/>
            <person name="Justo A."/>
            <person name="Karasinski D."/>
            <person name="Kautmanova I."/>
            <person name="Kiss B."/>
            <person name="Kocsube S."/>
            <person name="Kotiranta H."/>
            <person name="LaButti K.M."/>
            <person name="Lechner B.E."/>
            <person name="Liimatainen K."/>
            <person name="Lipzen A."/>
            <person name="Lukacs Z."/>
            <person name="Mihaltcheva S."/>
            <person name="Morgado L.N."/>
            <person name="Niskanen T."/>
            <person name="Noordeloos M.E."/>
            <person name="Ohm R.A."/>
            <person name="Ortiz-Santana B."/>
            <person name="Ovrebo C."/>
            <person name="Racz N."/>
            <person name="Riley R."/>
            <person name="Savchenko A."/>
            <person name="Shiryaev A."/>
            <person name="Soop K."/>
            <person name="Spirin V."/>
            <person name="Szebenyi C."/>
            <person name="Tomsovsky M."/>
            <person name="Tulloss R.E."/>
            <person name="Uehling J."/>
            <person name="Grigoriev I.V."/>
            <person name="Vagvolgyi C."/>
            <person name="Papp T."/>
            <person name="Martin F.M."/>
            <person name="Miettinen O."/>
            <person name="Hibbett D.S."/>
            <person name="Nagy L.G."/>
        </authorList>
    </citation>
    <scope>NUCLEOTIDE SEQUENCE [LARGE SCALE GENOMIC DNA]</scope>
    <source>
        <strain evidence="2 3">FP101781</strain>
    </source>
</reference>
<proteinExistence type="predicted"/>
<evidence type="ECO:0000256" key="1">
    <source>
        <dbReference type="SAM" id="MobiDB-lite"/>
    </source>
</evidence>
<dbReference type="OrthoDB" id="2798046at2759"/>